<protein>
    <submittedName>
        <fullName evidence="9">Cytochrome P450</fullName>
    </submittedName>
</protein>
<evidence type="ECO:0000256" key="3">
    <source>
        <dbReference type="ARBA" id="ARBA00022723"/>
    </source>
</evidence>
<gene>
    <name evidence="9" type="ORF">HNP32_002309</name>
</gene>
<name>A0A7W7IQC2_9CAUL</name>
<evidence type="ECO:0000256" key="2">
    <source>
        <dbReference type="ARBA" id="ARBA00022617"/>
    </source>
</evidence>
<keyword evidence="3 7" id="KW-0479">Metal-binding</keyword>
<reference evidence="9 10" key="1">
    <citation type="submission" date="2020-08" db="EMBL/GenBank/DDBJ databases">
        <title>Functional genomics of gut bacteria from endangered species of beetles.</title>
        <authorList>
            <person name="Carlos-Shanley C."/>
        </authorList>
    </citation>
    <scope>NUCLEOTIDE SEQUENCE [LARGE SCALE GENOMIC DNA]</scope>
    <source>
        <strain evidence="9 10">S00123</strain>
    </source>
</reference>
<dbReference type="PANTHER" id="PTHR24291:SF50">
    <property type="entry name" value="BIFUNCTIONAL ALBAFLAVENONE MONOOXYGENASE_TERPENE SYNTHASE"/>
    <property type="match status" value="1"/>
</dbReference>
<dbReference type="InterPro" id="IPR050196">
    <property type="entry name" value="Cytochrome_P450_Monoox"/>
</dbReference>
<dbReference type="GO" id="GO:0016705">
    <property type="term" value="F:oxidoreductase activity, acting on paired donors, with incorporation or reduction of molecular oxygen"/>
    <property type="evidence" value="ECO:0007669"/>
    <property type="project" value="InterPro"/>
</dbReference>
<dbReference type="RefSeq" id="WP_184270120.1">
    <property type="nucleotide sequence ID" value="NZ_JACHKY010000003.1"/>
</dbReference>
<dbReference type="EMBL" id="JACHKY010000003">
    <property type="protein sequence ID" value="MBB4798565.1"/>
    <property type="molecule type" value="Genomic_DNA"/>
</dbReference>
<dbReference type="InterPro" id="IPR017972">
    <property type="entry name" value="Cyt_P450_CS"/>
</dbReference>
<evidence type="ECO:0000256" key="4">
    <source>
        <dbReference type="ARBA" id="ARBA00023002"/>
    </source>
</evidence>
<dbReference type="PRINTS" id="PR00463">
    <property type="entry name" value="EP450I"/>
</dbReference>
<keyword evidence="6 8" id="KW-0503">Monooxygenase</keyword>
<comment type="similarity">
    <text evidence="1 8">Belongs to the cytochrome P450 family.</text>
</comment>
<comment type="caution">
    <text evidence="9">The sequence shown here is derived from an EMBL/GenBank/DDBJ whole genome shotgun (WGS) entry which is preliminary data.</text>
</comment>
<keyword evidence="5 7" id="KW-0408">Iron</keyword>
<sequence length="465" mass="52192">MTDAAASTFRPWTPPRRTRKMSLPQFLWQSWRDPLQIWAEFHFKELYIDGASPLGRTLVVSDPAGVRHVLTDNAANYEKGDLQRRVLGPMLADGLLLTEGEQWRRARRIMAPLFTPAHTARTAEAMDRVCRRRVEGWRLEHGARVLNIDSEMSGLTFDILSAALFSDDLDGDAAGFEKALNHFLAVGARISPLDALKAPDWIPRLGRVASGGDARFFKDRVDALVARRRARIEQDDDAPEDLLTALLSARDEEGDGSGLSDHEVASNILTFILAGHETTARTLGWTLHLISRDKRVADILKAEADGWDRSAAGLRDLHWHRAVIEEAMRLFPPAPAMIRRAVADDVIGGYAVKAGQSILIVPWIIHRHEKLWDDPDAFRPERFLPENRKSIDRYAWLPFSGGPRICIGAAFAMQEAIIALAEILKVAEVEAITPVEPRPVHQVTLRSQRTMRLRLRARRDRPVAA</sequence>
<dbReference type="InterPro" id="IPR001128">
    <property type="entry name" value="Cyt_P450"/>
</dbReference>
<dbReference type="Gene3D" id="1.10.630.10">
    <property type="entry name" value="Cytochrome P450"/>
    <property type="match status" value="1"/>
</dbReference>
<accession>A0A7W7IQC2</accession>
<dbReference type="Proteomes" id="UP000539957">
    <property type="component" value="Unassembled WGS sequence"/>
</dbReference>
<keyword evidence="4 8" id="KW-0560">Oxidoreductase</keyword>
<dbReference type="InterPro" id="IPR036396">
    <property type="entry name" value="Cyt_P450_sf"/>
</dbReference>
<evidence type="ECO:0000256" key="6">
    <source>
        <dbReference type="ARBA" id="ARBA00023033"/>
    </source>
</evidence>
<comment type="cofactor">
    <cofactor evidence="7">
        <name>heme</name>
        <dbReference type="ChEBI" id="CHEBI:30413"/>
    </cofactor>
</comment>
<dbReference type="GO" id="GO:0005506">
    <property type="term" value="F:iron ion binding"/>
    <property type="evidence" value="ECO:0007669"/>
    <property type="project" value="InterPro"/>
</dbReference>
<evidence type="ECO:0000256" key="1">
    <source>
        <dbReference type="ARBA" id="ARBA00010617"/>
    </source>
</evidence>
<evidence type="ECO:0000256" key="5">
    <source>
        <dbReference type="ARBA" id="ARBA00023004"/>
    </source>
</evidence>
<evidence type="ECO:0000256" key="8">
    <source>
        <dbReference type="RuleBase" id="RU000461"/>
    </source>
</evidence>
<dbReference type="AlphaFoldDB" id="A0A7W7IQC2"/>
<evidence type="ECO:0000313" key="10">
    <source>
        <dbReference type="Proteomes" id="UP000539957"/>
    </source>
</evidence>
<dbReference type="PANTHER" id="PTHR24291">
    <property type="entry name" value="CYTOCHROME P450 FAMILY 4"/>
    <property type="match status" value="1"/>
</dbReference>
<dbReference type="Pfam" id="PF00067">
    <property type="entry name" value="p450"/>
    <property type="match status" value="1"/>
</dbReference>
<evidence type="ECO:0000313" key="9">
    <source>
        <dbReference type="EMBL" id="MBB4798565.1"/>
    </source>
</evidence>
<dbReference type="InterPro" id="IPR002401">
    <property type="entry name" value="Cyt_P450_E_grp-I"/>
</dbReference>
<dbReference type="PRINTS" id="PR00385">
    <property type="entry name" value="P450"/>
</dbReference>
<dbReference type="GO" id="GO:0020037">
    <property type="term" value="F:heme binding"/>
    <property type="evidence" value="ECO:0007669"/>
    <property type="project" value="InterPro"/>
</dbReference>
<evidence type="ECO:0000256" key="7">
    <source>
        <dbReference type="PIRSR" id="PIRSR602401-1"/>
    </source>
</evidence>
<organism evidence="9 10">
    <name type="scientific">Brevundimonas bullata</name>
    <dbReference type="NCBI Taxonomy" id="13160"/>
    <lineage>
        <taxon>Bacteria</taxon>
        <taxon>Pseudomonadati</taxon>
        <taxon>Pseudomonadota</taxon>
        <taxon>Alphaproteobacteria</taxon>
        <taxon>Caulobacterales</taxon>
        <taxon>Caulobacteraceae</taxon>
        <taxon>Brevundimonas</taxon>
    </lineage>
</organism>
<proteinExistence type="inferred from homology"/>
<feature type="binding site" description="axial binding residue" evidence="7">
    <location>
        <position position="406"/>
    </location>
    <ligand>
        <name>heme</name>
        <dbReference type="ChEBI" id="CHEBI:30413"/>
    </ligand>
    <ligandPart>
        <name>Fe</name>
        <dbReference type="ChEBI" id="CHEBI:18248"/>
    </ligandPart>
</feature>
<keyword evidence="2 7" id="KW-0349">Heme</keyword>
<dbReference type="SUPFAM" id="SSF48264">
    <property type="entry name" value="Cytochrome P450"/>
    <property type="match status" value="1"/>
</dbReference>
<dbReference type="PROSITE" id="PS00086">
    <property type="entry name" value="CYTOCHROME_P450"/>
    <property type="match status" value="1"/>
</dbReference>
<dbReference type="GO" id="GO:0004497">
    <property type="term" value="F:monooxygenase activity"/>
    <property type="evidence" value="ECO:0007669"/>
    <property type="project" value="UniProtKB-KW"/>
</dbReference>
<keyword evidence="10" id="KW-1185">Reference proteome</keyword>